<evidence type="ECO:0000313" key="4">
    <source>
        <dbReference type="Proteomes" id="UP001564760"/>
    </source>
</evidence>
<gene>
    <name evidence="3" type="ORF">AB8998_28220</name>
</gene>
<reference evidence="3 4" key="1">
    <citation type="submission" date="2024-08" db="EMBL/GenBank/DDBJ databases">
        <title>Mycobacterium servetensis sp. nov., a novel rapid-growing mycobacterial species recovered from a human patient in Zaragoza, Spain.</title>
        <authorList>
            <person name="Tristancho-Baro A.I."/>
            <person name="Buenestado-Serrano S."/>
            <person name="Garcia De Viedma D."/>
            <person name="Milagro-Beamonte A."/>
            <person name="Burillo N."/>
            <person name="Sanz S."/>
            <person name="Lopez-Calleja A.I."/>
            <person name="Penas-Utrilla D."/>
            <person name="Guardingo M."/>
            <person name="Garcia M.J."/>
            <person name="Vinuelas-Bayon J."/>
        </authorList>
    </citation>
    <scope>NUCLEOTIDE SEQUENCE [LARGE SCALE GENOMIC DNA]</scope>
    <source>
        <strain evidence="4">HUMS_12744610</strain>
    </source>
</reference>
<evidence type="ECO:0000313" key="3">
    <source>
        <dbReference type="EMBL" id="MEY8018577.1"/>
    </source>
</evidence>
<feature type="domain" description="PE-PPE" evidence="2">
    <location>
        <begin position="159"/>
        <end position="386"/>
    </location>
</feature>
<name>A0ABV4C9E6_9MYCO</name>
<dbReference type="RefSeq" id="WP_369741183.1">
    <property type="nucleotide sequence ID" value="NZ_JBGEDP010000001.1"/>
</dbReference>
<dbReference type="EMBL" id="JBGEDP010000001">
    <property type="protein sequence ID" value="MEY8018577.1"/>
    <property type="molecule type" value="Genomic_DNA"/>
</dbReference>
<accession>A0ABV4C9E6</accession>
<comment type="caution">
    <text evidence="3">The sequence shown here is derived from an EMBL/GenBank/DDBJ whole genome shotgun (WGS) entry which is preliminary data.</text>
</comment>
<dbReference type="SUPFAM" id="SSF140459">
    <property type="entry name" value="PE/PPE dimer-like"/>
    <property type="match status" value="1"/>
</dbReference>
<dbReference type="Gene3D" id="1.10.287.850">
    <property type="entry name" value="HP0062-like domain"/>
    <property type="match status" value="1"/>
</dbReference>
<evidence type="ECO:0000259" key="1">
    <source>
        <dbReference type="Pfam" id="PF00934"/>
    </source>
</evidence>
<dbReference type="Proteomes" id="UP001564760">
    <property type="component" value="Unassembled WGS sequence"/>
</dbReference>
<dbReference type="Pfam" id="PF08237">
    <property type="entry name" value="PE-PPE"/>
    <property type="match status" value="1"/>
</dbReference>
<keyword evidence="4" id="KW-1185">Reference proteome</keyword>
<dbReference type="InterPro" id="IPR038332">
    <property type="entry name" value="PPE_sf"/>
</dbReference>
<evidence type="ECO:0000259" key="2">
    <source>
        <dbReference type="Pfam" id="PF08237"/>
    </source>
</evidence>
<protein>
    <submittedName>
        <fullName evidence="3">PE-PPE domain-containing protein</fullName>
    </submittedName>
</protein>
<sequence length="592" mass="60410">MTSMLVQPQLMATAASDAAGIGAAIEQARAAAAAQTTGLVAAAEDEVSAATAALFGSYGEQYQAMMTQASAFHEQFVAALSGAGNVYAQAEASIAGTLGLSSAATATSSFGTPYTPTPNSISVIGQLIMTGSGTATPSLTYMNNVADRYLTEFTGYVSNQPVSTPEGLYPFTGVKDLTLNISLARGITQLDNAIKAALPVSNTNSALSILGYSQSSTLASMAMPILRDMGYTSSQLNFTLLGDPSAPNGGLLARFPDLSLPSLGITFGNSTPSDLFNTTIYSLEYDGFADFPQYPIDFLADLNALAGIVFVHGTYPTLSATQIASGFLLPGSAQLNTPGGSSLTNYVMIPTQNLPLLDPLRAIPVIGNPLADLVQPDLRYLINWGYGNPEYGYSTGLANVQTPFGFLPPLSATTALGPLLVSGAQQGMGAFGADISAMLPTSLPAMALPNLSVPDIAGTLAGGASSGTTALALPSVSSIPATLTNLIGGIENANNAIVGGFTTDFSTAYATLLPTADIATAVVVSLPSYDLNLFLNGISQAINGNPMGLVNAIGDPIAADTGLVTLAGGFELINFENALQTILLGTPNPGPY</sequence>
<feature type="domain" description="PE" evidence="1">
    <location>
        <begin position="4"/>
        <end position="93"/>
    </location>
</feature>
<organism evidence="3 4">
    <name type="scientific">Mycobacterium servetii</name>
    <dbReference type="NCBI Taxonomy" id="3237418"/>
    <lineage>
        <taxon>Bacteria</taxon>
        <taxon>Bacillati</taxon>
        <taxon>Actinomycetota</taxon>
        <taxon>Actinomycetes</taxon>
        <taxon>Mycobacteriales</taxon>
        <taxon>Mycobacteriaceae</taxon>
        <taxon>Mycobacterium</taxon>
    </lineage>
</organism>
<dbReference type="InterPro" id="IPR013228">
    <property type="entry name" value="PE-PPE_C"/>
</dbReference>
<dbReference type="InterPro" id="IPR000084">
    <property type="entry name" value="PE-PGRS_N"/>
</dbReference>
<dbReference type="Pfam" id="PF00934">
    <property type="entry name" value="PE"/>
    <property type="match status" value="1"/>
</dbReference>
<proteinExistence type="predicted"/>